<dbReference type="SUPFAM" id="SSF56112">
    <property type="entry name" value="Protein kinase-like (PK-like)"/>
    <property type="match status" value="1"/>
</dbReference>
<keyword evidence="7" id="KW-1185">Reference proteome</keyword>
<dbReference type="PANTHER" id="PTHR24346">
    <property type="entry name" value="MAP/MICROTUBULE AFFINITY-REGULATING KINASE"/>
    <property type="match status" value="1"/>
</dbReference>
<evidence type="ECO:0000256" key="2">
    <source>
        <dbReference type="ARBA" id="ARBA00022840"/>
    </source>
</evidence>
<keyword evidence="2 3" id="KW-0067">ATP-binding</keyword>
<dbReference type="GO" id="GO:0035556">
    <property type="term" value="P:intracellular signal transduction"/>
    <property type="evidence" value="ECO:0007669"/>
    <property type="project" value="TreeGrafter"/>
</dbReference>
<gene>
    <name evidence="6" type="ORF">M0811_01401</name>
</gene>
<feature type="domain" description="Protein kinase" evidence="5">
    <location>
        <begin position="10"/>
        <end position="267"/>
    </location>
</feature>
<dbReference type="PROSITE" id="PS50011">
    <property type="entry name" value="PROTEIN_KINASE_DOM"/>
    <property type="match status" value="1"/>
</dbReference>
<evidence type="ECO:0000313" key="7">
    <source>
        <dbReference type="Proteomes" id="UP001149090"/>
    </source>
</evidence>
<dbReference type="InterPro" id="IPR000719">
    <property type="entry name" value="Prot_kinase_dom"/>
</dbReference>
<evidence type="ECO:0000313" key="6">
    <source>
        <dbReference type="EMBL" id="KAJ5072387.1"/>
    </source>
</evidence>
<dbReference type="PROSITE" id="PS00108">
    <property type="entry name" value="PROTEIN_KINASE_ST"/>
    <property type="match status" value="1"/>
</dbReference>
<name>A0A9Q0R9S0_ANAIG</name>
<dbReference type="Pfam" id="PF00069">
    <property type="entry name" value="Pkinase"/>
    <property type="match status" value="1"/>
</dbReference>
<keyword evidence="6" id="KW-0808">Transferase</keyword>
<evidence type="ECO:0000256" key="4">
    <source>
        <dbReference type="SAM" id="MobiDB-lite"/>
    </source>
</evidence>
<keyword evidence="1 3" id="KW-0547">Nucleotide-binding</keyword>
<dbReference type="GO" id="GO:0004674">
    <property type="term" value="F:protein serine/threonine kinase activity"/>
    <property type="evidence" value="ECO:0007669"/>
    <property type="project" value="TreeGrafter"/>
</dbReference>
<dbReference type="EMBL" id="JAPDFW010000081">
    <property type="protein sequence ID" value="KAJ5072387.1"/>
    <property type="molecule type" value="Genomic_DNA"/>
</dbReference>
<dbReference type="InterPro" id="IPR017441">
    <property type="entry name" value="Protein_kinase_ATP_BS"/>
</dbReference>
<dbReference type="PANTHER" id="PTHR24346:SF30">
    <property type="entry name" value="MATERNAL EMBRYONIC LEUCINE ZIPPER KINASE"/>
    <property type="match status" value="1"/>
</dbReference>
<feature type="compositionally biased region" description="Basic and acidic residues" evidence="4">
    <location>
        <begin position="344"/>
        <end position="362"/>
    </location>
</feature>
<dbReference type="InterPro" id="IPR011009">
    <property type="entry name" value="Kinase-like_dom_sf"/>
</dbReference>
<dbReference type="FunFam" id="1.10.510.10:FF:000956">
    <property type="entry name" value="CAMK family protein kinase"/>
    <property type="match status" value="1"/>
</dbReference>
<evidence type="ECO:0000256" key="1">
    <source>
        <dbReference type="ARBA" id="ARBA00022741"/>
    </source>
</evidence>
<feature type="region of interest" description="Disordered" evidence="4">
    <location>
        <begin position="411"/>
        <end position="445"/>
    </location>
</feature>
<dbReference type="PROSITE" id="PS00107">
    <property type="entry name" value="PROTEIN_KINASE_ATP"/>
    <property type="match status" value="1"/>
</dbReference>
<sequence>MKKVKKIGNYNLIKVIGSGATGKVKLGEHIETGEKVAVKIIPRVDSIQSITTKQGKKLQSQREITVLKLLNHPSILKICNIYETKQHIFIVMEYMENGELFDYLVKKQFIMNSEALLIFQQLIYALEYCHNHFICHRDLKLENILLDKFGNVKIGDFGMVGFLKNSSLLKTFCGSPQYVAPEIIEGKEYDGTKSDIWSCGVILYILLVGKLPFEGQNTQSILQKIMEEELEFPENFPIHQEELLKGMLMKEPEKRYSIDQIKKNTWFCSNFPLGFVPPSAVLRQRFIRPILNKTISNQVLLELKTFGWDETNIRDQLKKEEPNMEKIFYILFYRKFKKKLKGVIKKDQNSQEKEKEHEKEKDDNDDDEKNSIKKLRLENRKLKRSNSNYQSYSNDFTNELFWIHNEKEKEKEKEKEIEKEKKRSQNSSKNPVQIQLQKKSKTQSKIKIKLKKEPKTTYQWFSNDLNRRRGQNKKRKTPFQNCELQYHKKFIQSKQFQMENLNKSFSKNHKVSVKTKKEIMFIMLQCQIVLNKYGFEWKFPNIFTLKARRRGLKIRFKITKSSISSSDSEKELYFIYKRGEPIEFIQICNQFVDQMII</sequence>
<feature type="region of interest" description="Disordered" evidence="4">
    <location>
        <begin position="344"/>
        <end position="372"/>
    </location>
</feature>
<dbReference type="AlphaFoldDB" id="A0A9Q0R9S0"/>
<comment type="caution">
    <text evidence="6">The sequence shown here is derived from an EMBL/GenBank/DDBJ whole genome shotgun (WGS) entry which is preliminary data.</text>
</comment>
<feature type="compositionally biased region" description="Basic and acidic residues" evidence="4">
    <location>
        <begin position="411"/>
        <end position="423"/>
    </location>
</feature>
<dbReference type="SMART" id="SM00220">
    <property type="entry name" value="S_TKc"/>
    <property type="match status" value="1"/>
</dbReference>
<accession>A0A9Q0R9S0</accession>
<dbReference type="InterPro" id="IPR008271">
    <property type="entry name" value="Ser/Thr_kinase_AS"/>
</dbReference>
<evidence type="ECO:0000256" key="3">
    <source>
        <dbReference type="PROSITE-ProRule" id="PRU10141"/>
    </source>
</evidence>
<dbReference type="Gene3D" id="1.10.510.10">
    <property type="entry name" value="Transferase(Phosphotransferase) domain 1"/>
    <property type="match status" value="1"/>
</dbReference>
<organism evidence="6 7">
    <name type="scientific">Anaeramoeba ignava</name>
    <name type="common">Anaerobic marine amoeba</name>
    <dbReference type="NCBI Taxonomy" id="1746090"/>
    <lineage>
        <taxon>Eukaryota</taxon>
        <taxon>Metamonada</taxon>
        <taxon>Anaeramoebidae</taxon>
        <taxon>Anaeramoeba</taxon>
    </lineage>
</organism>
<dbReference type="GO" id="GO:0005524">
    <property type="term" value="F:ATP binding"/>
    <property type="evidence" value="ECO:0007669"/>
    <property type="project" value="UniProtKB-UniRule"/>
</dbReference>
<keyword evidence="6" id="KW-0418">Kinase</keyword>
<feature type="binding site" evidence="3">
    <location>
        <position position="39"/>
    </location>
    <ligand>
        <name>ATP</name>
        <dbReference type="ChEBI" id="CHEBI:30616"/>
    </ligand>
</feature>
<reference evidence="6" key="1">
    <citation type="submission" date="2022-10" db="EMBL/GenBank/DDBJ databases">
        <title>Novel sulphate-reducing endosymbionts in the free-living metamonad Anaeramoeba.</title>
        <authorList>
            <person name="Jerlstrom-Hultqvist J."/>
            <person name="Cepicka I."/>
            <person name="Gallot-Lavallee L."/>
            <person name="Salas-Leiva D."/>
            <person name="Curtis B.A."/>
            <person name="Zahonova K."/>
            <person name="Pipaliya S."/>
            <person name="Dacks J."/>
            <person name="Roger A.J."/>
        </authorList>
    </citation>
    <scope>NUCLEOTIDE SEQUENCE</scope>
    <source>
        <strain evidence="6">BMAN</strain>
    </source>
</reference>
<dbReference type="Proteomes" id="UP001149090">
    <property type="component" value="Unassembled WGS sequence"/>
</dbReference>
<evidence type="ECO:0000259" key="5">
    <source>
        <dbReference type="PROSITE" id="PS50011"/>
    </source>
</evidence>
<dbReference type="GO" id="GO:0005737">
    <property type="term" value="C:cytoplasm"/>
    <property type="evidence" value="ECO:0007669"/>
    <property type="project" value="TreeGrafter"/>
</dbReference>
<protein>
    <submittedName>
        <fullName evidence="6">Protein kinase</fullName>
    </submittedName>
</protein>
<proteinExistence type="predicted"/>